<evidence type="ECO:0000256" key="1">
    <source>
        <dbReference type="ARBA" id="ARBA00022842"/>
    </source>
</evidence>
<dbReference type="KEGG" id="pyc:TQ32_01290"/>
<dbReference type="Gene3D" id="3.40.50.1010">
    <property type="entry name" value="5'-nuclease"/>
    <property type="match status" value="1"/>
</dbReference>
<dbReference type="PANTHER" id="PTHR35901:SF1">
    <property type="entry name" value="EXONUCLEASE VAPC9"/>
    <property type="match status" value="1"/>
</dbReference>
<keyword evidence="1" id="KW-0460">Magnesium</keyword>
<name>A0A127BC77_9EURY</name>
<accession>A0A127BC77</accession>
<reference evidence="4" key="1">
    <citation type="submission" date="2015-02" db="EMBL/GenBank/DDBJ databases">
        <title>Pyrococcus kukulkanii sp. nov., a novel hyperthermophilic archaeon isolated from a deep-sea hydrothermal vent at the Guaymas Basin.</title>
        <authorList>
            <person name="Oger P.M."/>
            <person name="Callac N."/>
            <person name="Jebbar M."/>
            <person name="Godfroy A."/>
        </authorList>
    </citation>
    <scope>NUCLEOTIDE SEQUENCE [LARGE SCALE GENOMIC DNA]</scope>
    <source>
        <strain evidence="4">NCB100</strain>
    </source>
</reference>
<dbReference type="PANTHER" id="PTHR35901">
    <property type="entry name" value="RIBONUCLEASE VAPC3"/>
    <property type="match status" value="1"/>
</dbReference>
<dbReference type="CDD" id="cd09873">
    <property type="entry name" value="PIN_Pae0151-like"/>
    <property type="match status" value="1"/>
</dbReference>
<evidence type="ECO:0000259" key="2">
    <source>
        <dbReference type="Pfam" id="PF01850"/>
    </source>
</evidence>
<dbReference type="EMBL" id="CP010835">
    <property type="protein sequence ID" value="AMM54940.1"/>
    <property type="molecule type" value="Genomic_DNA"/>
</dbReference>
<feature type="domain" description="PIN" evidence="2">
    <location>
        <begin position="22"/>
        <end position="109"/>
    </location>
</feature>
<dbReference type="AlphaFoldDB" id="A0A127BC77"/>
<dbReference type="SUPFAM" id="SSF88723">
    <property type="entry name" value="PIN domain-like"/>
    <property type="match status" value="1"/>
</dbReference>
<dbReference type="Proteomes" id="UP000070587">
    <property type="component" value="Chromosome"/>
</dbReference>
<evidence type="ECO:0000313" key="3">
    <source>
        <dbReference type="EMBL" id="AMM54940.1"/>
    </source>
</evidence>
<dbReference type="STRING" id="1609559.TQ32_01290"/>
<dbReference type="InterPro" id="IPR029060">
    <property type="entry name" value="PIN-like_dom_sf"/>
</dbReference>
<gene>
    <name evidence="3" type="ORF">TQ32_01290</name>
</gene>
<dbReference type="InterPro" id="IPR051619">
    <property type="entry name" value="TypeII_TA_RNase_PINc/VapC"/>
</dbReference>
<dbReference type="InterPro" id="IPR044153">
    <property type="entry name" value="PIN_Pae0151-like"/>
</dbReference>
<organism evidence="3 4">
    <name type="scientific">Pyrococcus kukulkanii</name>
    <dbReference type="NCBI Taxonomy" id="1609559"/>
    <lineage>
        <taxon>Archaea</taxon>
        <taxon>Methanobacteriati</taxon>
        <taxon>Methanobacteriota</taxon>
        <taxon>Thermococci</taxon>
        <taxon>Thermococcales</taxon>
        <taxon>Thermococcaceae</taxon>
        <taxon>Pyrococcus</taxon>
    </lineage>
</organism>
<evidence type="ECO:0000313" key="4">
    <source>
        <dbReference type="Proteomes" id="UP000070587"/>
    </source>
</evidence>
<proteinExistence type="predicted"/>
<reference evidence="3 4" key="2">
    <citation type="journal article" date="2016" name="Int. J. Syst. Evol. Microbiol.">
        <title>Pyrococcus kukulkanii sp. nov., a hyperthermophilic, piezophilic archaeon isolated from a deep-sea hydrothermal vent.</title>
        <authorList>
            <person name="Callac N."/>
            <person name="Oger P."/>
            <person name="Lesongeur F."/>
            <person name="Rattray J.E."/>
            <person name="Vannier P."/>
            <person name="Michoud G."/>
            <person name="Beauverger M."/>
            <person name="Gayet N."/>
            <person name="Rouxel O."/>
            <person name="Jebbar M."/>
            <person name="Godfroy A."/>
        </authorList>
    </citation>
    <scope>NUCLEOTIDE SEQUENCE [LARGE SCALE GENOMIC DNA]</scope>
    <source>
        <strain evidence="3 4">NCB100</strain>
    </source>
</reference>
<dbReference type="InterPro" id="IPR002716">
    <property type="entry name" value="PIN_dom"/>
</dbReference>
<dbReference type="Pfam" id="PF01850">
    <property type="entry name" value="PIN"/>
    <property type="match status" value="1"/>
</dbReference>
<protein>
    <recommendedName>
        <fullName evidence="2">PIN domain-containing protein</fullName>
    </recommendedName>
</protein>
<sequence>MLKEEGWEQITLTPSTITLDYAFVECTNAIWKAVRRNRIPRESITDRLEVLRLIRNSLIVAKVEDFFERGLEIALDEGITVYDAFYIALAESLDARLITADERQYEVAKNYVPAKLV</sequence>